<dbReference type="AlphaFoldDB" id="A0A7R9BF50"/>
<dbReference type="EMBL" id="CAJPEX010000201">
    <property type="protein sequence ID" value="CAG0914230.1"/>
    <property type="molecule type" value="Genomic_DNA"/>
</dbReference>
<keyword evidence="2" id="KW-1185">Reference proteome</keyword>
<reference evidence="1" key="1">
    <citation type="submission" date="2020-11" db="EMBL/GenBank/DDBJ databases">
        <authorList>
            <person name="Tran Van P."/>
        </authorList>
    </citation>
    <scope>NUCLEOTIDE SEQUENCE</scope>
</reference>
<dbReference type="EMBL" id="OA882238">
    <property type="protein sequence ID" value="CAD7274078.1"/>
    <property type="molecule type" value="Genomic_DNA"/>
</dbReference>
<dbReference type="Proteomes" id="UP000678499">
    <property type="component" value="Unassembled WGS sequence"/>
</dbReference>
<accession>A0A7R9BF50</accession>
<organism evidence="1">
    <name type="scientific">Notodromas monacha</name>
    <dbReference type="NCBI Taxonomy" id="399045"/>
    <lineage>
        <taxon>Eukaryota</taxon>
        <taxon>Metazoa</taxon>
        <taxon>Ecdysozoa</taxon>
        <taxon>Arthropoda</taxon>
        <taxon>Crustacea</taxon>
        <taxon>Oligostraca</taxon>
        <taxon>Ostracoda</taxon>
        <taxon>Podocopa</taxon>
        <taxon>Podocopida</taxon>
        <taxon>Cypridocopina</taxon>
        <taxon>Cypridoidea</taxon>
        <taxon>Cyprididae</taxon>
        <taxon>Notodromas</taxon>
    </lineage>
</organism>
<proteinExistence type="predicted"/>
<evidence type="ECO:0000313" key="2">
    <source>
        <dbReference type="Proteomes" id="UP000678499"/>
    </source>
</evidence>
<evidence type="ECO:0000313" key="1">
    <source>
        <dbReference type="EMBL" id="CAD7274078.1"/>
    </source>
</evidence>
<name>A0A7R9BF50_9CRUS</name>
<sequence>MDLLYKLECGVVFAGAVATSAGALALRGMMLGAEAVVAELLIVCGCDSFFNGEWIGEIDDVVIWSDCGIDDGVYGLVFWIVVSMVRGVVAGCDLDIRSMCWCRRGRFVGDIAFLSGHWSNARLGVGRI</sequence>
<gene>
    <name evidence="1" type="ORF">NMOB1V02_LOCUS1934</name>
</gene>
<protein>
    <submittedName>
        <fullName evidence="1">Uncharacterized protein</fullName>
    </submittedName>
</protein>